<dbReference type="SUPFAM" id="SSF51161">
    <property type="entry name" value="Trimeric LpxA-like enzymes"/>
    <property type="match status" value="1"/>
</dbReference>
<dbReference type="InterPro" id="IPR001451">
    <property type="entry name" value="Hexapep"/>
</dbReference>
<dbReference type="Gene3D" id="2.160.10.10">
    <property type="entry name" value="Hexapeptide repeat proteins"/>
    <property type="match status" value="1"/>
</dbReference>
<evidence type="ECO:0000256" key="2">
    <source>
        <dbReference type="ARBA" id="ARBA00022679"/>
    </source>
</evidence>
<dbReference type="EMBL" id="JACHFD010000004">
    <property type="protein sequence ID" value="MBB5350832.1"/>
    <property type="molecule type" value="Genomic_DNA"/>
</dbReference>
<dbReference type="InterPro" id="IPR018357">
    <property type="entry name" value="Hexapep_transf_CS"/>
</dbReference>
<keyword evidence="4" id="KW-0012">Acyltransferase</keyword>
<comment type="similarity">
    <text evidence="1">Belongs to the transferase hexapeptide repeat family.</text>
</comment>
<organism evidence="5 6">
    <name type="scientific">Haloferula luteola</name>
    <dbReference type="NCBI Taxonomy" id="595692"/>
    <lineage>
        <taxon>Bacteria</taxon>
        <taxon>Pseudomonadati</taxon>
        <taxon>Verrucomicrobiota</taxon>
        <taxon>Verrucomicrobiia</taxon>
        <taxon>Verrucomicrobiales</taxon>
        <taxon>Verrucomicrobiaceae</taxon>
        <taxon>Haloferula</taxon>
    </lineage>
</organism>
<dbReference type="PROSITE" id="PS00101">
    <property type="entry name" value="HEXAPEP_TRANSFERASES"/>
    <property type="match status" value="1"/>
</dbReference>
<sequence length="186" mass="20043">MSKPTLKWLLMRLRCWRFHLRHISDSAYIAKGKQSIHRSLVMESFSYLGPESIVGPNVKLEAYAMVGPRVSFVGDDHVFTNVGCPTIFSGRPDSVRETIVERDAWIGCGSIVLAGCSIGAGSIVAAGSVVTKPVPPGVIVGGTPAKYIKDRFHTSDECSLHNRVIEEGTVKGGGHYVAPSSPFSKS</sequence>
<dbReference type="AlphaFoldDB" id="A0A840UYH7"/>
<dbReference type="InterPro" id="IPR050179">
    <property type="entry name" value="Trans_hexapeptide_repeat"/>
</dbReference>
<evidence type="ECO:0000313" key="5">
    <source>
        <dbReference type="EMBL" id="MBB5350832.1"/>
    </source>
</evidence>
<evidence type="ECO:0000256" key="3">
    <source>
        <dbReference type="ARBA" id="ARBA00022737"/>
    </source>
</evidence>
<gene>
    <name evidence="5" type="ORF">HNR46_001066</name>
</gene>
<name>A0A840UYH7_9BACT</name>
<evidence type="ECO:0000256" key="4">
    <source>
        <dbReference type="ARBA" id="ARBA00023315"/>
    </source>
</evidence>
<dbReference type="InterPro" id="IPR011004">
    <property type="entry name" value="Trimer_LpxA-like_sf"/>
</dbReference>
<keyword evidence="3" id="KW-0677">Repeat</keyword>
<dbReference type="GO" id="GO:0016746">
    <property type="term" value="F:acyltransferase activity"/>
    <property type="evidence" value="ECO:0007669"/>
    <property type="project" value="UniProtKB-KW"/>
</dbReference>
<comment type="caution">
    <text evidence="5">The sequence shown here is derived from an EMBL/GenBank/DDBJ whole genome shotgun (WGS) entry which is preliminary data.</text>
</comment>
<dbReference type="CDD" id="cd04647">
    <property type="entry name" value="LbH_MAT_like"/>
    <property type="match status" value="1"/>
</dbReference>
<dbReference type="Pfam" id="PF00132">
    <property type="entry name" value="Hexapep"/>
    <property type="match status" value="1"/>
</dbReference>
<evidence type="ECO:0000256" key="1">
    <source>
        <dbReference type="ARBA" id="ARBA00007274"/>
    </source>
</evidence>
<dbReference type="RefSeq" id="WP_184016467.1">
    <property type="nucleotide sequence ID" value="NZ_JACHFD010000004.1"/>
</dbReference>
<dbReference type="Proteomes" id="UP000557717">
    <property type="component" value="Unassembled WGS sequence"/>
</dbReference>
<protein>
    <submittedName>
        <fullName evidence="5">Acetyltransferase-like isoleucine patch superfamily enzyme</fullName>
    </submittedName>
</protein>
<keyword evidence="6" id="KW-1185">Reference proteome</keyword>
<evidence type="ECO:0000313" key="6">
    <source>
        <dbReference type="Proteomes" id="UP000557717"/>
    </source>
</evidence>
<accession>A0A840UYH7</accession>
<proteinExistence type="inferred from homology"/>
<keyword evidence="2 5" id="KW-0808">Transferase</keyword>
<reference evidence="5 6" key="1">
    <citation type="submission" date="2020-08" db="EMBL/GenBank/DDBJ databases">
        <title>Genomic Encyclopedia of Type Strains, Phase IV (KMG-IV): sequencing the most valuable type-strain genomes for metagenomic binning, comparative biology and taxonomic classification.</title>
        <authorList>
            <person name="Goeker M."/>
        </authorList>
    </citation>
    <scope>NUCLEOTIDE SEQUENCE [LARGE SCALE GENOMIC DNA]</scope>
    <source>
        <strain evidence="5 6">YC6886</strain>
    </source>
</reference>
<dbReference type="PANTHER" id="PTHR43300">
    <property type="entry name" value="ACETYLTRANSFERASE"/>
    <property type="match status" value="1"/>
</dbReference>